<feature type="domain" description="Ferritin-like" evidence="2">
    <location>
        <begin position="34"/>
        <end position="218"/>
    </location>
</feature>
<proteinExistence type="predicted"/>
<evidence type="ECO:0000256" key="1">
    <source>
        <dbReference type="SAM" id="MobiDB-lite"/>
    </source>
</evidence>
<comment type="caution">
    <text evidence="3">The sequence shown here is derived from an EMBL/GenBank/DDBJ whole genome shotgun (WGS) entry which is preliminary data.</text>
</comment>
<sequence length="253" mass="27120">METSDNATAAEETTPEPERTGIAAQDWATASAVPQYRAAVVDLLGALAYGELAAFERLADDAKLAPSLEDKAELAKMASAEFHHFERLRDRLAQIDAEPTAAMEPFAKALDDFHHQTAPSDWLEGLVKAYVGDSIASDFYREVANHLDSDTRSLVLSVLDDTGHGNFAVEKVRAAIEADPRVGGRLALWARRLMGEALSQAQRVVAERDALSTMLVGGVDGVAAGFDLAAVGEMFTRITKAHTKRMAALGLAA</sequence>
<dbReference type="CDD" id="cd00657">
    <property type="entry name" value="Ferritin_like"/>
    <property type="match status" value="1"/>
</dbReference>
<accession>A0ABQ3R0Q0</accession>
<protein>
    <recommendedName>
        <fullName evidence="2">Ferritin-like domain-containing protein</fullName>
    </recommendedName>
</protein>
<dbReference type="Proteomes" id="UP001050808">
    <property type="component" value="Unassembled WGS sequence"/>
</dbReference>
<dbReference type="InterPro" id="IPR009078">
    <property type="entry name" value="Ferritin-like_SF"/>
</dbReference>
<dbReference type="SUPFAM" id="SSF47240">
    <property type="entry name" value="Ferritin-like"/>
    <property type="match status" value="1"/>
</dbReference>
<name>A0ABQ3R0Q0_9ACTN</name>
<keyword evidence="4" id="KW-1185">Reference proteome</keyword>
<feature type="region of interest" description="Disordered" evidence="1">
    <location>
        <begin position="1"/>
        <end position="23"/>
    </location>
</feature>
<evidence type="ECO:0000313" key="3">
    <source>
        <dbReference type="EMBL" id="GHI43106.1"/>
    </source>
</evidence>
<reference evidence="3" key="1">
    <citation type="submission" date="2024-05" db="EMBL/GenBank/DDBJ databases">
        <title>Whole genome shotgun sequence of Streptomyces violascens NBRC 12920.</title>
        <authorList>
            <person name="Komaki H."/>
            <person name="Tamura T."/>
        </authorList>
    </citation>
    <scope>NUCLEOTIDE SEQUENCE</scope>
    <source>
        <strain evidence="3">NBRC 12920</strain>
    </source>
</reference>
<dbReference type="InterPro" id="IPR012347">
    <property type="entry name" value="Ferritin-like"/>
</dbReference>
<dbReference type="RefSeq" id="WP_189962767.1">
    <property type="nucleotide sequence ID" value="NZ_BMUA01000006.1"/>
</dbReference>
<evidence type="ECO:0000313" key="4">
    <source>
        <dbReference type="Proteomes" id="UP001050808"/>
    </source>
</evidence>
<evidence type="ECO:0000259" key="2">
    <source>
        <dbReference type="Pfam" id="PF13794"/>
    </source>
</evidence>
<dbReference type="Gene3D" id="1.20.1260.10">
    <property type="match status" value="1"/>
</dbReference>
<organism evidence="3 4">
    <name type="scientific">Streptomyces violascens</name>
    <dbReference type="NCBI Taxonomy" id="67381"/>
    <lineage>
        <taxon>Bacteria</taxon>
        <taxon>Bacillati</taxon>
        <taxon>Actinomycetota</taxon>
        <taxon>Actinomycetes</taxon>
        <taxon>Kitasatosporales</taxon>
        <taxon>Streptomycetaceae</taxon>
        <taxon>Streptomyces</taxon>
    </lineage>
</organism>
<dbReference type="Pfam" id="PF13794">
    <property type="entry name" value="MiaE_2"/>
    <property type="match status" value="1"/>
</dbReference>
<dbReference type="InterPro" id="IPR059125">
    <property type="entry name" value="Ferritin_actino"/>
</dbReference>
<dbReference type="EMBL" id="BNDY01000017">
    <property type="protein sequence ID" value="GHI43106.1"/>
    <property type="molecule type" value="Genomic_DNA"/>
</dbReference>
<gene>
    <name evidence="3" type="ORF">Sviol_75140</name>
</gene>